<dbReference type="Gene3D" id="3.30.70.2970">
    <property type="entry name" value="Protein of unknown function (DUF541), domain 2"/>
    <property type="match status" value="1"/>
</dbReference>
<keyword evidence="3" id="KW-1185">Reference proteome</keyword>
<comment type="caution">
    <text evidence="2">The sequence shown here is derived from an EMBL/GenBank/DDBJ whole genome shotgun (WGS) entry which is preliminary data.</text>
</comment>
<feature type="signal peptide" evidence="1">
    <location>
        <begin position="1"/>
        <end position="18"/>
    </location>
</feature>
<dbReference type="PANTHER" id="PTHR34387:SF1">
    <property type="entry name" value="PERIPLASMIC IMMUNOGENIC PROTEIN"/>
    <property type="match status" value="1"/>
</dbReference>
<evidence type="ECO:0000256" key="1">
    <source>
        <dbReference type="SAM" id="SignalP"/>
    </source>
</evidence>
<dbReference type="RefSeq" id="WP_123217279.1">
    <property type="nucleotide sequence ID" value="NZ_RJTM01000115.1"/>
</dbReference>
<dbReference type="GO" id="GO:0006974">
    <property type="term" value="P:DNA damage response"/>
    <property type="evidence" value="ECO:0007669"/>
    <property type="project" value="TreeGrafter"/>
</dbReference>
<accession>A0A3N0E3G4</accession>
<dbReference type="Gene3D" id="3.30.110.170">
    <property type="entry name" value="Protein of unknown function (DUF541), domain 1"/>
    <property type="match status" value="1"/>
</dbReference>
<keyword evidence="1" id="KW-0732">Signal</keyword>
<dbReference type="OrthoDB" id="6021921at2"/>
<dbReference type="Pfam" id="PF04402">
    <property type="entry name" value="SIMPL"/>
    <property type="match status" value="1"/>
</dbReference>
<proteinExistence type="predicted"/>
<dbReference type="EMBL" id="RJTM01000115">
    <property type="protein sequence ID" value="RNL82366.1"/>
    <property type="molecule type" value="Genomic_DNA"/>
</dbReference>
<protein>
    <submittedName>
        <fullName evidence="2">DUF541 domain-containing protein</fullName>
    </submittedName>
</protein>
<organism evidence="2 3">
    <name type="scientific">Sinomicrobium pectinilyticum</name>
    <dbReference type="NCBI Taxonomy" id="1084421"/>
    <lineage>
        <taxon>Bacteria</taxon>
        <taxon>Pseudomonadati</taxon>
        <taxon>Bacteroidota</taxon>
        <taxon>Flavobacteriia</taxon>
        <taxon>Flavobacteriales</taxon>
        <taxon>Flavobacteriaceae</taxon>
        <taxon>Sinomicrobium</taxon>
    </lineage>
</organism>
<evidence type="ECO:0000313" key="3">
    <source>
        <dbReference type="Proteomes" id="UP000267469"/>
    </source>
</evidence>
<feature type="chain" id="PRO_5018202123" evidence="1">
    <location>
        <begin position="19"/>
        <end position="233"/>
    </location>
</feature>
<dbReference type="Proteomes" id="UP000267469">
    <property type="component" value="Unassembled WGS sequence"/>
</dbReference>
<dbReference type="InterPro" id="IPR052022">
    <property type="entry name" value="26kDa_periplasmic_antigen"/>
</dbReference>
<evidence type="ECO:0000313" key="2">
    <source>
        <dbReference type="EMBL" id="RNL82366.1"/>
    </source>
</evidence>
<dbReference type="PANTHER" id="PTHR34387">
    <property type="entry name" value="SLR1258 PROTEIN"/>
    <property type="match status" value="1"/>
</dbReference>
<dbReference type="InterPro" id="IPR007497">
    <property type="entry name" value="SIMPL/DUF541"/>
</dbReference>
<gene>
    <name evidence="2" type="ORF">ED312_17265</name>
</gene>
<name>A0A3N0E3G4_SINP1</name>
<sequence length="233" mass="25564">MKKIFLTLVLGTTMALQAQTPSVLVKDPARTISVSGEGTVKVVPDNVTLKVRVENEGKSALDVKKLNDALIDKVLKFCKDMNIEAKDIKTEYLNLNKNYDYQTKEYKYVANQSLSIRLKDLSKYEALSQGLLDAGVNRIDGVEFNASNIDELKSQARIKAVKNARKKAEEYASALGKSVGEPIYLSETGQPEPIPMPRYAMMKAEADASGSGESIAIGEMSIEATVHVGFELK</sequence>
<dbReference type="AlphaFoldDB" id="A0A3N0E3G4"/>
<reference evidence="2 3" key="1">
    <citation type="submission" date="2018-10" db="EMBL/GenBank/DDBJ databases">
        <title>Sinomicrobium pectinilyticum sp. nov., a pectinase-producing bacterium isolated from alkaline and saline soil, and emended description of the genus Sinomicrobium.</title>
        <authorList>
            <person name="Cheng B."/>
            <person name="Li C."/>
            <person name="Lai Q."/>
            <person name="Du M."/>
            <person name="Shao Z."/>
            <person name="Xu P."/>
            <person name="Yang C."/>
        </authorList>
    </citation>
    <scope>NUCLEOTIDE SEQUENCE [LARGE SCALE GENOMIC DNA]</scope>
    <source>
        <strain evidence="2 3">5DNS001</strain>
    </source>
</reference>